<protein>
    <recommendedName>
        <fullName evidence="4">Dirigent protein</fullName>
    </recommendedName>
</protein>
<comment type="subunit">
    <text evidence="2 4">Homodimer.</text>
</comment>
<comment type="similarity">
    <text evidence="1 4">Belongs to the plant dirigent protein family.</text>
</comment>
<dbReference type="OrthoDB" id="1864232at2759"/>
<evidence type="ECO:0000313" key="5">
    <source>
        <dbReference type="Proteomes" id="UP000694853"/>
    </source>
</evidence>
<dbReference type="Gene3D" id="2.40.480.10">
    <property type="entry name" value="Allene oxide cyclase-like"/>
    <property type="match status" value="1"/>
</dbReference>
<keyword evidence="3 4" id="KW-0964">Secreted</keyword>
<dbReference type="PANTHER" id="PTHR21495">
    <property type="entry name" value="NUCLEOPORIN-RELATED"/>
    <property type="match status" value="1"/>
</dbReference>
<reference evidence="6" key="2">
    <citation type="submission" date="2025-08" db="UniProtKB">
        <authorList>
            <consortium name="RefSeq"/>
        </authorList>
    </citation>
    <scope>IDENTIFICATION</scope>
    <source>
        <tissue evidence="6">Young leaves</tissue>
    </source>
</reference>
<evidence type="ECO:0000256" key="3">
    <source>
        <dbReference type="ARBA" id="ARBA00022525"/>
    </source>
</evidence>
<evidence type="ECO:0000256" key="2">
    <source>
        <dbReference type="ARBA" id="ARBA00011738"/>
    </source>
</evidence>
<sequence length="219" mass="23950">MLGVMAKSRTPFSTFFIPLTLCVSILFSSHITAKASSYSRRISPASVGFHEEKLSHLHFYFHDIVIGPNRTSVTVAEPLKGKSNSSLPFGTVVTIENQLTVGPEPESESVGKAQGLYVSSSREGPEMEAGLTMAMTFAFTEGKYKGSSLSVLGRNVINYPVREMPILGGTGDFRFARGFAQAKTHAFDHTTGDAIEEYDVFVFHYLPSTSPSVNFHQEL</sequence>
<dbReference type="Pfam" id="PF03018">
    <property type="entry name" value="Dirigent"/>
    <property type="match status" value="1"/>
</dbReference>
<dbReference type="Proteomes" id="UP000694853">
    <property type="component" value="Unplaced"/>
</dbReference>
<dbReference type="InterPro" id="IPR044859">
    <property type="entry name" value="Allene_oxi_cyc_Dirigent"/>
</dbReference>
<name>A0A8B8L8K6_ABRPR</name>
<comment type="subcellular location">
    <subcellularLocation>
        <location evidence="4">Secreted</location>
        <location evidence="4">Extracellular space</location>
        <location evidence="4">Apoplast</location>
    </subcellularLocation>
</comment>
<organism evidence="5 6">
    <name type="scientific">Abrus precatorius</name>
    <name type="common">Indian licorice</name>
    <name type="synonym">Glycine abrus</name>
    <dbReference type="NCBI Taxonomy" id="3816"/>
    <lineage>
        <taxon>Eukaryota</taxon>
        <taxon>Viridiplantae</taxon>
        <taxon>Streptophyta</taxon>
        <taxon>Embryophyta</taxon>
        <taxon>Tracheophyta</taxon>
        <taxon>Spermatophyta</taxon>
        <taxon>Magnoliopsida</taxon>
        <taxon>eudicotyledons</taxon>
        <taxon>Gunneridae</taxon>
        <taxon>Pentapetalae</taxon>
        <taxon>rosids</taxon>
        <taxon>fabids</taxon>
        <taxon>Fabales</taxon>
        <taxon>Fabaceae</taxon>
        <taxon>Papilionoideae</taxon>
        <taxon>50 kb inversion clade</taxon>
        <taxon>NPAAA clade</taxon>
        <taxon>indigoferoid/millettioid clade</taxon>
        <taxon>Abreae</taxon>
        <taxon>Abrus</taxon>
    </lineage>
</organism>
<proteinExistence type="inferred from homology"/>
<keyword evidence="5" id="KW-1185">Reference proteome</keyword>
<dbReference type="AlphaFoldDB" id="A0A8B8L8K6"/>
<comment type="function">
    <text evidence="4">Dirigent proteins impart stereoselectivity on the phenoxy radical-coupling reaction, yielding optically active lignans from two molecules of coniferyl alcohol in the biosynthesis of lignans, flavonolignans, and alkaloids and thus plays a central role in plant secondary metabolism.</text>
</comment>
<accession>A0A8B8L8K6</accession>
<dbReference type="GO" id="GO:0048046">
    <property type="term" value="C:apoplast"/>
    <property type="evidence" value="ECO:0007669"/>
    <property type="project" value="UniProtKB-SubCell"/>
</dbReference>
<keyword evidence="4" id="KW-0052">Apoplast</keyword>
<dbReference type="GeneID" id="113862134"/>
<dbReference type="RefSeq" id="XP_027351069.1">
    <property type="nucleotide sequence ID" value="XM_027495268.1"/>
</dbReference>
<dbReference type="InterPro" id="IPR004265">
    <property type="entry name" value="Dirigent"/>
</dbReference>
<evidence type="ECO:0000256" key="4">
    <source>
        <dbReference type="RuleBase" id="RU363099"/>
    </source>
</evidence>
<evidence type="ECO:0000256" key="1">
    <source>
        <dbReference type="ARBA" id="ARBA00010746"/>
    </source>
</evidence>
<dbReference type="KEGG" id="aprc:113862134"/>
<evidence type="ECO:0000313" key="6">
    <source>
        <dbReference type="RefSeq" id="XP_027351069.1"/>
    </source>
</evidence>
<dbReference type="GO" id="GO:0009699">
    <property type="term" value="P:phenylpropanoid biosynthetic process"/>
    <property type="evidence" value="ECO:0007669"/>
    <property type="project" value="UniProtKB-ARBA"/>
</dbReference>
<gene>
    <name evidence="6" type="primary">LOC113862134</name>
</gene>
<reference evidence="5" key="1">
    <citation type="journal article" date="2019" name="Toxins">
        <title>Detection of Abrin-Like and Prepropulchellin-Like Toxin Genes and Transcripts Using Whole Genome Sequencing and Full-Length Transcript Sequencing of Abrus precatorius.</title>
        <authorList>
            <person name="Hovde B.T."/>
            <person name="Daligault H.E."/>
            <person name="Hanschen E.R."/>
            <person name="Kunde Y.A."/>
            <person name="Johnson M.B."/>
            <person name="Starkenburg S.R."/>
            <person name="Johnson S.L."/>
        </authorList>
    </citation>
    <scope>NUCLEOTIDE SEQUENCE [LARGE SCALE GENOMIC DNA]</scope>
</reference>